<evidence type="ECO:0000313" key="2">
    <source>
        <dbReference type="Proteomes" id="UP001652660"/>
    </source>
</evidence>
<proteinExistence type="predicted"/>
<dbReference type="InterPro" id="IPR007811">
    <property type="entry name" value="RPC4"/>
</dbReference>
<dbReference type="AlphaFoldDB" id="A0A6P6SS22"/>
<keyword evidence="2" id="KW-1185">Reference proteome</keyword>
<dbReference type="PANTHER" id="PTHR13408:SF14">
    <property type="entry name" value="DNA-DIRECTED RNA POLYMERASE III SUBUNIT RPC4-LIKE"/>
    <property type="match status" value="1"/>
</dbReference>
<feature type="compositionally biased region" description="Basic and acidic residues" evidence="1">
    <location>
        <begin position="25"/>
        <end position="34"/>
    </location>
</feature>
<feature type="region of interest" description="Disordered" evidence="1">
    <location>
        <begin position="1"/>
        <end position="34"/>
    </location>
</feature>
<evidence type="ECO:0000256" key="1">
    <source>
        <dbReference type="SAM" id="MobiDB-lite"/>
    </source>
</evidence>
<dbReference type="PANTHER" id="PTHR13408">
    <property type="entry name" value="DNA-DIRECTED RNA POLYMERASE III"/>
    <property type="match status" value="1"/>
</dbReference>
<dbReference type="Pfam" id="PF05132">
    <property type="entry name" value="RNA_pol_Rpc4"/>
    <property type="match status" value="1"/>
</dbReference>
<name>A0A6P6SS22_COFAR</name>
<evidence type="ECO:0000313" key="3">
    <source>
        <dbReference type="RefSeq" id="XP_027068809.2"/>
    </source>
</evidence>
<dbReference type="GO" id="GO:0005666">
    <property type="term" value="C:RNA polymerase III complex"/>
    <property type="evidence" value="ECO:0007669"/>
    <property type="project" value="InterPro"/>
</dbReference>
<dbReference type="GO" id="GO:0042797">
    <property type="term" value="P:tRNA transcription by RNA polymerase III"/>
    <property type="evidence" value="ECO:0007669"/>
    <property type="project" value="TreeGrafter"/>
</dbReference>
<dbReference type="Proteomes" id="UP001652660">
    <property type="component" value="Chromosome 6c"/>
</dbReference>
<gene>
    <name evidence="3" type="primary">LOC113694150</name>
</gene>
<organism evidence="2 3">
    <name type="scientific">Coffea arabica</name>
    <name type="common">Arabian coffee</name>
    <dbReference type="NCBI Taxonomy" id="13443"/>
    <lineage>
        <taxon>Eukaryota</taxon>
        <taxon>Viridiplantae</taxon>
        <taxon>Streptophyta</taxon>
        <taxon>Embryophyta</taxon>
        <taxon>Tracheophyta</taxon>
        <taxon>Spermatophyta</taxon>
        <taxon>Magnoliopsida</taxon>
        <taxon>eudicotyledons</taxon>
        <taxon>Gunneridae</taxon>
        <taxon>Pentapetalae</taxon>
        <taxon>asterids</taxon>
        <taxon>lamiids</taxon>
        <taxon>Gentianales</taxon>
        <taxon>Rubiaceae</taxon>
        <taxon>Ixoroideae</taxon>
        <taxon>Gardenieae complex</taxon>
        <taxon>Bertiereae - Coffeeae clade</taxon>
        <taxon>Coffeeae</taxon>
        <taxon>Coffea</taxon>
    </lineage>
</organism>
<reference evidence="3" key="2">
    <citation type="submission" date="2025-08" db="UniProtKB">
        <authorList>
            <consortium name="RefSeq"/>
        </authorList>
    </citation>
    <scope>IDENTIFICATION</scope>
    <source>
        <tissue evidence="3">Leaves</tissue>
    </source>
</reference>
<protein>
    <submittedName>
        <fullName evidence="3">Uncharacterized protein isoform X1</fullName>
    </submittedName>
</protein>
<sequence length="297" mass="32571">MDPESLATTTTNAPRKVRFAPKVPPRRDQKTVVTKAEKVEDAVDAAQAEELLRRLNESSVNVKPKFERKAGPAHVAFGYGGSSPSMRSYGAPKGVSTHHSSYPNAGGAMRRVEKEYKEPWDYYTNYPVTLPLRRPYSGDPEHLDQEEFDEASESLNYDECSTNAAVELGLTEGKETMLFLQLPASMPMIKQLPNTAGSEMADTSKPTKSGELLQKSCSLDELPAGFMGKILVYRSGAVKLKLGDNLYDVSVGLDCVFAQDVVAINDEEKHCCTVGELDKRVIITPDVDSMLDGMADL</sequence>
<dbReference type="OrthoDB" id="5836119at2759"/>
<dbReference type="GeneID" id="113694150"/>
<accession>A0A6P6SS22</accession>
<feature type="compositionally biased region" description="Polar residues" evidence="1">
    <location>
        <begin position="1"/>
        <end position="13"/>
    </location>
</feature>
<reference evidence="2" key="1">
    <citation type="journal article" date="2025" name="Foods">
        <title>Unveiling the Microbial Signatures of Arabica Coffee Cherries: Insights into Ripeness Specific Diversity, Functional Traits, and Implications for Quality and Safety.</title>
        <authorList>
            <consortium name="RefSeq"/>
            <person name="Tenea G.N."/>
            <person name="Cifuentes V."/>
            <person name="Reyes P."/>
            <person name="Cevallos-Vallejos M."/>
        </authorList>
    </citation>
    <scope>NUCLEOTIDE SEQUENCE [LARGE SCALE GENOMIC DNA]</scope>
</reference>
<dbReference type="RefSeq" id="XP_027068809.2">
    <property type="nucleotide sequence ID" value="XM_027213008.2"/>
</dbReference>
<dbReference type="GO" id="GO:0003677">
    <property type="term" value="F:DNA binding"/>
    <property type="evidence" value="ECO:0007669"/>
    <property type="project" value="InterPro"/>
</dbReference>